<protein>
    <submittedName>
        <fullName evidence="3">CAP domain-containing protein</fullName>
    </submittedName>
</protein>
<evidence type="ECO:0000313" key="3">
    <source>
        <dbReference type="EMBL" id="MDM5454585.1"/>
    </source>
</evidence>
<dbReference type="PANTHER" id="PTHR31157">
    <property type="entry name" value="SCP DOMAIN-CONTAINING PROTEIN"/>
    <property type="match status" value="1"/>
</dbReference>
<proteinExistence type="predicted"/>
<dbReference type="RefSeq" id="WP_289320738.1">
    <property type="nucleotide sequence ID" value="NZ_JAUCEY010000008.1"/>
</dbReference>
<accession>A0AAW7IEM5</accession>
<reference evidence="3" key="1">
    <citation type="submission" date="2023-06" db="EMBL/GenBank/DDBJ databases">
        <title>Comparative genomics of Bacillaceae isolates and their secondary metabolite potential.</title>
        <authorList>
            <person name="Song L."/>
            <person name="Nielsen L.J."/>
            <person name="Mohite O."/>
            <person name="Xu X."/>
            <person name="Weber T."/>
            <person name="Kovacs A.T."/>
        </authorList>
    </citation>
    <scope>NUCLEOTIDE SEQUENCE</scope>
    <source>
        <strain evidence="3">D8_B_37</strain>
    </source>
</reference>
<gene>
    <name evidence="3" type="ORF">QUF89_20895</name>
</gene>
<dbReference type="CDD" id="cd05379">
    <property type="entry name" value="CAP_bacterial"/>
    <property type="match status" value="1"/>
</dbReference>
<dbReference type="InterPro" id="IPR035940">
    <property type="entry name" value="CAP_sf"/>
</dbReference>
<dbReference type="Gene3D" id="3.40.33.10">
    <property type="entry name" value="CAP"/>
    <property type="match status" value="1"/>
</dbReference>
<comment type="caution">
    <text evidence="3">The sequence shown here is derived from an EMBL/GenBank/DDBJ whole genome shotgun (WGS) entry which is preliminary data.</text>
</comment>
<dbReference type="PANTHER" id="PTHR31157:SF26">
    <property type="entry name" value="SCP-LIKE EXTRACELLULAR PROTEIN"/>
    <property type="match status" value="1"/>
</dbReference>
<dbReference type="AlphaFoldDB" id="A0AAW7IEM5"/>
<dbReference type="InterPro" id="IPR014044">
    <property type="entry name" value="CAP_dom"/>
</dbReference>
<feature type="domain" description="SCP" evidence="1">
    <location>
        <begin position="231"/>
        <end position="340"/>
    </location>
</feature>
<organism evidence="3 4">
    <name type="scientific">Peribacillus simplex</name>
    <dbReference type="NCBI Taxonomy" id="1478"/>
    <lineage>
        <taxon>Bacteria</taxon>
        <taxon>Bacillati</taxon>
        <taxon>Bacillota</taxon>
        <taxon>Bacilli</taxon>
        <taxon>Bacillales</taxon>
        <taxon>Bacillaceae</taxon>
        <taxon>Peribacillus</taxon>
    </lineage>
</organism>
<evidence type="ECO:0000259" key="1">
    <source>
        <dbReference type="Pfam" id="PF00188"/>
    </source>
</evidence>
<dbReference type="Proteomes" id="UP001234602">
    <property type="component" value="Unassembled WGS sequence"/>
</dbReference>
<name>A0AAW7IEM5_9BACI</name>
<feature type="domain" description="CAP-associated" evidence="2">
    <location>
        <begin position="60"/>
        <end position="199"/>
    </location>
</feature>
<sequence length="344" mass="38581">MLIVIFFVIGIYLNIGDENEGNPLIDGNKGVNPNGHINEKSTSSEKEGVAKVTEGLGVTIGKKAKEIEKKYGKPDRIDMSAYGYEWWVYKKDYNNYFQLAVENGKVVSAYGIGDKVNVAPFKIGQSIDAIYSSLYVEPTVDIKVGDSSYRFELSEEDMNMRPLIDLGNIYVQLYLDKFTGTVSSVRFLNDSALLKQKPYELTYHGKLVTVKELSKEDLAKVEGGNEQQIFDITNIMRSRFKLNPLEWDGPTAEVAYLHSREMTDAPEGTHVSETKGDLEKRLDAGHVKYKAAGENIAANYVDAAAVMEGWLNSKGHRDAMLNEEFTGLGVGVYKRYYTQNFIKK</sequence>
<dbReference type="Pfam" id="PF14504">
    <property type="entry name" value="CAP_assoc_N"/>
    <property type="match status" value="1"/>
</dbReference>
<evidence type="ECO:0000313" key="4">
    <source>
        <dbReference type="Proteomes" id="UP001234602"/>
    </source>
</evidence>
<dbReference type="InterPro" id="IPR029410">
    <property type="entry name" value="CAP_assoc"/>
</dbReference>
<dbReference type="SUPFAM" id="SSF55797">
    <property type="entry name" value="PR-1-like"/>
    <property type="match status" value="1"/>
</dbReference>
<dbReference type="Pfam" id="PF00188">
    <property type="entry name" value="CAP"/>
    <property type="match status" value="1"/>
</dbReference>
<dbReference type="EMBL" id="JAUCEY010000008">
    <property type="protein sequence ID" value="MDM5454585.1"/>
    <property type="molecule type" value="Genomic_DNA"/>
</dbReference>
<evidence type="ECO:0000259" key="2">
    <source>
        <dbReference type="Pfam" id="PF14504"/>
    </source>
</evidence>